<dbReference type="EMBL" id="JBHSWV010000830">
    <property type="protein sequence ID" value="MFC6769817.1"/>
    <property type="molecule type" value="Genomic_DNA"/>
</dbReference>
<accession>A0ABD5SXX5</accession>
<comment type="caution">
    <text evidence="2">The sequence shown here is derived from an EMBL/GenBank/DDBJ whole genome shotgun (WGS) entry which is preliminary data.</text>
</comment>
<name>A0ABD5SXX5_9EURY</name>
<keyword evidence="1" id="KW-0812">Transmembrane</keyword>
<sequence length="140" mass="14521">MTGDRSTLTTADGESTTLASLRAFGRSRLGIDPRALAAFRIGLGLVVLCDLLFLRVPGLGTFYTDEGVLPRSALAEASPTLATWSLHALSGSVWLQALLVSIAGGAAACLLVGYRHRLAAVVSALLLASLFARNPSLVNG</sequence>
<protein>
    <submittedName>
        <fullName evidence="2">HTTM domain-containing protein</fullName>
    </submittedName>
</protein>
<dbReference type="PANTHER" id="PTHR39535:SF2">
    <property type="entry name" value="HTTM DOMAIN-CONTAINING PROTEIN"/>
    <property type="match status" value="1"/>
</dbReference>
<dbReference type="AlphaFoldDB" id="A0ABD5SXX5"/>
<feature type="transmembrane region" description="Helical" evidence="1">
    <location>
        <begin position="93"/>
        <end position="111"/>
    </location>
</feature>
<evidence type="ECO:0000313" key="2">
    <source>
        <dbReference type="EMBL" id="MFC6769817.1"/>
    </source>
</evidence>
<dbReference type="Proteomes" id="UP001596383">
    <property type="component" value="Unassembled WGS sequence"/>
</dbReference>
<keyword evidence="3" id="KW-1185">Reference proteome</keyword>
<dbReference type="InterPro" id="IPR052964">
    <property type="entry name" value="Sporulation_signal_mat"/>
</dbReference>
<keyword evidence="1" id="KW-1133">Transmembrane helix</keyword>
<gene>
    <name evidence="2" type="ORF">ACFQE6_33675</name>
</gene>
<feature type="non-terminal residue" evidence="2">
    <location>
        <position position="140"/>
    </location>
</feature>
<reference evidence="2 3" key="1">
    <citation type="journal article" date="2019" name="Int. J. Syst. Evol. Microbiol.">
        <title>The Global Catalogue of Microorganisms (GCM) 10K type strain sequencing project: providing services to taxonomists for standard genome sequencing and annotation.</title>
        <authorList>
            <consortium name="The Broad Institute Genomics Platform"/>
            <consortium name="The Broad Institute Genome Sequencing Center for Infectious Disease"/>
            <person name="Wu L."/>
            <person name="Ma J."/>
        </authorList>
    </citation>
    <scope>NUCLEOTIDE SEQUENCE [LARGE SCALE GENOMIC DNA]</scope>
    <source>
        <strain evidence="2 3">LMG 29247</strain>
    </source>
</reference>
<evidence type="ECO:0000256" key="1">
    <source>
        <dbReference type="SAM" id="Phobius"/>
    </source>
</evidence>
<proteinExistence type="predicted"/>
<evidence type="ECO:0000313" key="3">
    <source>
        <dbReference type="Proteomes" id="UP001596383"/>
    </source>
</evidence>
<feature type="transmembrane region" description="Helical" evidence="1">
    <location>
        <begin position="35"/>
        <end position="54"/>
    </location>
</feature>
<keyword evidence="1" id="KW-0472">Membrane</keyword>
<organism evidence="2 3">
    <name type="scientific">Natrinema soli</name>
    <dbReference type="NCBI Taxonomy" id="1930624"/>
    <lineage>
        <taxon>Archaea</taxon>
        <taxon>Methanobacteriati</taxon>
        <taxon>Methanobacteriota</taxon>
        <taxon>Stenosarchaea group</taxon>
        <taxon>Halobacteria</taxon>
        <taxon>Halobacteriales</taxon>
        <taxon>Natrialbaceae</taxon>
        <taxon>Natrinema</taxon>
    </lineage>
</organism>
<dbReference type="PANTHER" id="PTHR39535">
    <property type="entry name" value="SPORULATION-DELAYING PROTEIN SDPB"/>
    <property type="match status" value="1"/>
</dbReference>